<evidence type="ECO:0000313" key="1">
    <source>
        <dbReference type="EMBL" id="GJE58299.1"/>
    </source>
</evidence>
<reference evidence="1" key="2">
    <citation type="submission" date="2021-08" db="EMBL/GenBank/DDBJ databases">
        <authorList>
            <person name="Tani A."/>
            <person name="Ola A."/>
            <person name="Ogura Y."/>
            <person name="Katsura K."/>
            <person name="Hayashi T."/>
        </authorList>
    </citation>
    <scope>NUCLEOTIDE SEQUENCE</scope>
    <source>
        <strain evidence="1">DSM 23632</strain>
    </source>
</reference>
<proteinExistence type="predicted"/>
<sequence>MTAPAEAGGGFPAFARRVAEDADLAARLRPIPDRQALAAAAVAEGAALGLRFTAEAVEAAMAENRHGWLMHPAPMPPPGAAS</sequence>
<dbReference type="RefSeq" id="WP_238180931.1">
    <property type="nucleotide sequence ID" value="NZ_BPRB01000026.1"/>
</dbReference>
<organism evidence="1 2">
    <name type="scientific">Methylobacterium trifolii</name>
    <dbReference type="NCBI Taxonomy" id="1003092"/>
    <lineage>
        <taxon>Bacteria</taxon>
        <taxon>Pseudomonadati</taxon>
        <taxon>Pseudomonadota</taxon>
        <taxon>Alphaproteobacteria</taxon>
        <taxon>Hyphomicrobiales</taxon>
        <taxon>Methylobacteriaceae</taxon>
        <taxon>Methylobacterium</taxon>
    </lineage>
</organism>
<accession>A0ABQ4TTR6</accession>
<protein>
    <recommendedName>
        <fullName evidence="3">Nif11 domain-containing protein</fullName>
    </recommendedName>
</protein>
<evidence type="ECO:0008006" key="3">
    <source>
        <dbReference type="Google" id="ProtNLM"/>
    </source>
</evidence>
<name>A0ABQ4TTR6_9HYPH</name>
<evidence type="ECO:0000313" key="2">
    <source>
        <dbReference type="Proteomes" id="UP001055057"/>
    </source>
</evidence>
<comment type="caution">
    <text evidence="1">The sequence shown here is derived from an EMBL/GenBank/DDBJ whole genome shotgun (WGS) entry which is preliminary data.</text>
</comment>
<gene>
    <name evidence="1" type="ORF">MPOCJGCO_0378</name>
</gene>
<dbReference type="Proteomes" id="UP001055057">
    <property type="component" value="Unassembled WGS sequence"/>
</dbReference>
<reference evidence="1" key="1">
    <citation type="journal article" date="2021" name="Front. Microbiol.">
        <title>Comprehensive Comparative Genomics and Phenotyping of Methylobacterium Species.</title>
        <authorList>
            <person name="Alessa O."/>
            <person name="Ogura Y."/>
            <person name="Fujitani Y."/>
            <person name="Takami H."/>
            <person name="Hayashi T."/>
            <person name="Sahin N."/>
            <person name="Tani A."/>
        </authorList>
    </citation>
    <scope>NUCLEOTIDE SEQUENCE</scope>
    <source>
        <strain evidence="1">DSM 23632</strain>
    </source>
</reference>
<dbReference type="EMBL" id="BPRB01000026">
    <property type="protein sequence ID" value="GJE58299.1"/>
    <property type="molecule type" value="Genomic_DNA"/>
</dbReference>
<keyword evidence="2" id="KW-1185">Reference proteome</keyword>